<dbReference type="OrthoDB" id="4048184at2"/>
<evidence type="ECO:0000313" key="2">
    <source>
        <dbReference type="Proteomes" id="UP000267900"/>
    </source>
</evidence>
<proteinExistence type="predicted"/>
<reference evidence="1 2" key="1">
    <citation type="submission" date="2018-12" db="EMBL/GenBank/DDBJ databases">
        <title>The whole draft genome of Streptomyce luteoverticillatus CGMCC 15060.</title>
        <authorList>
            <person name="Feng Z."/>
            <person name="Chen G."/>
            <person name="Zhang J."/>
            <person name="Zhu H."/>
            <person name="Yu X."/>
            <person name="Zhang W."/>
            <person name="Zhang X."/>
        </authorList>
    </citation>
    <scope>NUCLEOTIDE SEQUENCE [LARGE SCALE GENOMIC DNA]</scope>
    <source>
        <strain evidence="1 2">CGMCC 15060</strain>
    </source>
</reference>
<gene>
    <name evidence="1" type="ORF">EKH77_22095</name>
</gene>
<name>A0A3S9PMI0_STRLT</name>
<dbReference type="RefSeq" id="WP_126916061.1">
    <property type="nucleotide sequence ID" value="NZ_CP034587.1"/>
</dbReference>
<evidence type="ECO:0000313" key="1">
    <source>
        <dbReference type="EMBL" id="AZQ73548.1"/>
    </source>
</evidence>
<dbReference type="Proteomes" id="UP000267900">
    <property type="component" value="Chromosome"/>
</dbReference>
<accession>A0A3S9PMI0</accession>
<dbReference type="AlphaFoldDB" id="A0A3S9PMI0"/>
<sequence length="331" mass="36090">MARGAGAALAAGLGGVLALVPGLLLGTAAMATGGVLRWARQVPRGALWGIRYLRWGPIAAARTWAWLMTRTPQVATDFPGPGHSVAAPAALGSGSHFGGHHVSQFVLHTEGARDAYAKYDPPSMLSVQAEYKGLPDGIGSVAQAICQLAINCADKYPVDKAIAEVVTRVQILVLHAEAKASEVYDTFVKEHEHDLMRFEAPRNNEHMWNIASRRPDGSLHMRHSVFSQACEEVQHIYTRYEPESMTHVAAEFEGLPTGLENIAAAVNFLAVKSADEYPVEKTVAETVAEVHQTLLRAASAAQELFPLFRRLHALDIRRHEDPRNGEEKWDV</sequence>
<dbReference type="EMBL" id="CP034587">
    <property type="protein sequence ID" value="AZQ73548.1"/>
    <property type="molecule type" value="Genomic_DNA"/>
</dbReference>
<keyword evidence="2" id="KW-1185">Reference proteome</keyword>
<protein>
    <submittedName>
        <fullName evidence="1">Uncharacterized protein</fullName>
    </submittedName>
</protein>
<organism evidence="1 2">
    <name type="scientific">Streptomyces luteoverticillatus</name>
    <name type="common">Streptoverticillium luteoverticillatus</name>
    <dbReference type="NCBI Taxonomy" id="66425"/>
    <lineage>
        <taxon>Bacteria</taxon>
        <taxon>Bacillati</taxon>
        <taxon>Actinomycetota</taxon>
        <taxon>Actinomycetes</taxon>
        <taxon>Kitasatosporales</taxon>
        <taxon>Streptomycetaceae</taxon>
        <taxon>Streptomyces</taxon>
    </lineage>
</organism>